<evidence type="ECO:0000256" key="3">
    <source>
        <dbReference type="ARBA" id="ARBA00006702"/>
    </source>
</evidence>
<dbReference type="Pfam" id="PF00481">
    <property type="entry name" value="PP2C"/>
    <property type="match status" value="1"/>
</dbReference>
<feature type="domain" description="PPM-type phosphatase" evidence="12">
    <location>
        <begin position="45"/>
        <end position="292"/>
    </location>
</feature>
<comment type="caution">
    <text evidence="13">The sequence shown here is derived from an EMBL/GenBank/DDBJ whole genome shotgun (WGS) entry which is preliminary data.</text>
</comment>
<dbReference type="InterPro" id="IPR001932">
    <property type="entry name" value="PPM-type_phosphatase-like_dom"/>
</dbReference>
<keyword evidence="9" id="KW-0464">Manganese</keyword>
<evidence type="ECO:0000256" key="8">
    <source>
        <dbReference type="ARBA" id="ARBA00022912"/>
    </source>
</evidence>
<dbReference type="GO" id="GO:0004722">
    <property type="term" value="F:protein serine/threonine phosphatase activity"/>
    <property type="evidence" value="ECO:0007669"/>
    <property type="project" value="UniProtKB-EC"/>
</dbReference>
<keyword evidence="7" id="KW-0460">Magnesium</keyword>
<dbReference type="SUPFAM" id="SSF81606">
    <property type="entry name" value="PP2C-like"/>
    <property type="match status" value="1"/>
</dbReference>
<evidence type="ECO:0000256" key="4">
    <source>
        <dbReference type="ARBA" id="ARBA00013081"/>
    </source>
</evidence>
<dbReference type="FunFam" id="3.60.40.10:FF:000010">
    <property type="entry name" value="Probable protein phosphatase 2C 39"/>
    <property type="match status" value="1"/>
</dbReference>
<comment type="cofactor">
    <cofactor evidence="2">
        <name>Mg(2+)</name>
        <dbReference type="ChEBI" id="CHEBI:18420"/>
    </cofactor>
</comment>
<reference evidence="13" key="1">
    <citation type="submission" date="2021-01" db="EMBL/GenBank/DDBJ databases">
        <title>Adiantum capillus-veneris genome.</title>
        <authorList>
            <person name="Fang Y."/>
            <person name="Liao Q."/>
        </authorList>
    </citation>
    <scope>NUCLEOTIDE SEQUENCE</scope>
    <source>
        <strain evidence="13">H3</strain>
        <tissue evidence="13">Leaf</tissue>
    </source>
</reference>
<dbReference type="AlphaFoldDB" id="A0A9D4UG72"/>
<evidence type="ECO:0000256" key="10">
    <source>
        <dbReference type="ARBA" id="ARBA00047761"/>
    </source>
</evidence>
<evidence type="ECO:0000256" key="1">
    <source>
        <dbReference type="ARBA" id="ARBA00001936"/>
    </source>
</evidence>
<name>A0A9D4UG72_ADICA</name>
<keyword evidence="6" id="KW-0378">Hydrolase</keyword>
<keyword evidence="14" id="KW-1185">Reference proteome</keyword>
<gene>
    <name evidence="13" type="ORF">GOP47_0017876</name>
</gene>
<proteinExistence type="inferred from homology"/>
<dbReference type="CDD" id="cd00143">
    <property type="entry name" value="PP2Cc"/>
    <property type="match status" value="1"/>
</dbReference>
<protein>
    <recommendedName>
        <fullName evidence="4">protein-serine/threonine phosphatase</fullName>
        <ecNumber evidence="4">3.1.3.16</ecNumber>
    </recommendedName>
</protein>
<dbReference type="PROSITE" id="PS51746">
    <property type="entry name" value="PPM_2"/>
    <property type="match status" value="1"/>
</dbReference>
<comment type="cofactor">
    <cofactor evidence="1">
        <name>Mn(2+)</name>
        <dbReference type="ChEBI" id="CHEBI:29035"/>
    </cofactor>
</comment>
<evidence type="ECO:0000256" key="6">
    <source>
        <dbReference type="ARBA" id="ARBA00022801"/>
    </source>
</evidence>
<dbReference type="PANTHER" id="PTHR47992">
    <property type="entry name" value="PROTEIN PHOSPHATASE"/>
    <property type="match status" value="1"/>
</dbReference>
<evidence type="ECO:0000313" key="14">
    <source>
        <dbReference type="Proteomes" id="UP000886520"/>
    </source>
</evidence>
<accession>A0A9D4UG72</accession>
<comment type="similarity">
    <text evidence="3">Belongs to the PP2C family.</text>
</comment>
<dbReference type="OrthoDB" id="10264738at2759"/>
<evidence type="ECO:0000256" key="11">
    <source>
        <dbReference type="ARBA" id="ARBA00048336"/>
    </source>
</evidence>
<keyword evidence="5" id="KW-0479">Metal-binding</keyword>
<dbReference type="EMBL" id="JABFUD020000017">
    <property type="protein sequence ID" value="KAI5067348.1"/>
    <property type="molecule type" value="Genomic_DNA"/>
</dbReference>
<dbReference type="Gene3D" id="3.60.40.10">
    <property type="entry name" value="PPM-type phosphatase domain"/>
    <property type="match status" value="1"/>
</dbReference>
<dbReference type="SMART" id="SM00332">
    <property type="entry name" value="PP2Cc"/>
    <property type="match status" value="1"/>
</dbReference>
<sequence length="292" mass="31889">MISECSPHIPSTKKVIEKIKMATGLQSSSGDSGKGHSKYSENKISHGFSLVKGKSLHEMEDFHVAEFRKVDSHELGLFAIYDGHLGHSVAHYLQRNLFNNILNEPGFWDDPVSAIMNAYRRTDSTILDNAPDLGPGGSTAVTAILINGDRLLVANVGDSRAVLSRQGTAVQLSIDHEPSNEKEAIETKGGFVTKMPGDVARVDGQLAVARAFGDKMLKVHLSSDPDVREEWISDNDELLIVASDGLWKVMNNQEAVDLVVKTKDPKAAAKQLTDAALERRSKDDISCIVVRF</sequence>
<evidence type="ECO:0000313" key="13">
    <source>
        <dbReference type="EMBL" id="KAI5067348.1"/>
    </source>
</evidence>
<evidence type="ECO:0000256" key="5">
    <source>
        <dbReference type="ARBA" id="ARBA00022723"/>
    </source>
</evidence>
<evidence type="ECO:0000259" key="12">
    <source>
        <dbReference type="PROSITE" id="PS51746"/>
    </source>
</evidence>
<evidence type="ECO:0000256" key="9">
    <source>
        <dbReference type="ARBA" id="ARBA00023211"/>
    </source>
</evidence>
<keyword evidence="8" id="KW-0904">Protein phosphatase</keyword>
<dbReference type="InterPro" id="IPR036457">
    <property type="entry name" value="PPM-type-like_dom_sf"/>
</dbReference>
<dbReference type="InterPro" id="IPR015655">
    <property type="entry name" value="PP2C"/>
</dbReference>
<evidence type="ECO:0000256" key="2">
    <source>
        <dbReference type="ARBA" id="ARBA00001946"/>
    </source>
</evidence>
<organism evidence="13 14">
    <name type="scientific">Adiantum capillus-veneris</name>
    <name type="common">Maidenhair fern</name>
    <dbReference type="NCBI Taxonomy" id="13818"/>
    <lineage>
        <taxon>Eukaryota</taxon>
        <taxon>Viridiplantae</taxon>
        <taxon>Streptophyta</taxon>
        <taxon>Embryophyta</taxon>
        <taxon>Tracheophyta</taxon>
        <taxon>Polypodiopsida</taxon>
        <taxon>Polypodiidae</taxon>
        <taxon>Polypodiales</taxon>
        <taxon>Pteridineae</taxon>
        <taxon>Pteridaceae</taxon>
        <taxon>Vittarioideae</taxon>
        <taxon>Adiantum</taxon>
    </lineage>
</organism>
<dbReference type="Proteomes" id="UP000886520">
    <property type="component" value="Chromosome 17"/>
</dbReference>
<evidence type="ECO:0000256" key="7">
    <source>
        <dbReference type="ARBA" id="ARBA00022842"/>
    </source>
</evidence>
<dbReference type="GO" id="GO:0046872">
    <property type="term" value="F:metal ion binding"/>
    <property type="evidence" value="ECO:0007669"/>
    <property type="project" value="UniProtKB-KW"/>
</dbReference>
<comment type="catalytic activity">
    <reaction evidence="11">
        <text>O-phospho-L-threonyl-[protein] + H2O = L-threonyl-[protein] + phosphate</text>
        <dbReference type="Rhea" id="RHEA:47004"/>
        <dbReference type="Rhea" id="RHEA-COMP:11060"/>
        <dbReference type="Rhea" id="RHEA-COMP:11605"/>
        <dbReference type="ChEBI" id="CHEBI:15377"/>
        <dbReference type="ChEBI" id="CHEBI:30013"/>
        <dbReference type="ChEBI" id="CHEBI:43474"/>
        <dbReference type="ChEBI" id="CHEBI:61977"/>
        <dbReference type="EC" id="3.1.3.16"/>
    </reaction>
</comment>
<comment type="catalytic activity">
    <reaction evidence="10">
        <text>O-phospho-L-seryl-[protein] + H2O = L-seryl-[protein] + phosphate</text>
        <dbReference type="Rhea" id="RHEA:20629"/>
        <dbReference type="Rhea" id="RHEA-COMP:9863"/>
        <dbReference type="Rhea" id="RHEA-COMP:11604"/>
        <dbReference type="ChEBI" id="CHEBI:15377"/>
        <dbReference type="ChEBI" id="CHEBI:29999"/>
        <dbReference type="ChEBI" id="CHEBI:43474"/>
        <dbReference type="ChEBI" id="CHEBI:83421"/>
        <dbReference type="EC" id="3.1.3.16"/>
    </reaction>
</comment>
<dbReference type="EC" id="3.1.3.16" evidence="4"/>